<name>A0A4Q1R775_9ACTN</name>
<proteinExistence type="predicted"/>
<evidence type="ECO:0000313" key="7">
    <source>
        <dbReference type="EMBL" id="RXS69175.1"/>
    </source>
</evidence>
<dbReference type="PANTHER" id="PTHR30055">
    <property type="entry name" value="HTH-TYPE TRANSCRIPTIONAL REGULATOR RUTR"/>
    <property type="match status" value="1"/>
</dbReference>
<evidence type="ECO:0000259" key="6">
    <source>
        <dbReference type="PROSITE" id="PS50977"/>
    </source>
</evidence>
<dbReference type="AlphaFoldDB" id="A0A4Q1R775"/>
<dbReference type="Gene3D" id="1.10.357.10">
    <property type="entry name" value="Tetracycline Repressor, domain 2"/>
    <property type="match status" value="1"/>
</dbReference>
<protein>
    <submittedName>
        <fullName evidence="7">TetR family transcriptional regulator</fullName>
    </submittedName>
</protein>
<dbReference type="InterPro" id="IPR050109">
    <property type="entry name" value="HTH-type_TetR-like_transc_reg"/>
</dbReference>
<keyword evidence="2" id="KW-0805">Transcription regulation</keyword>
<evidence type="ECO:0000256" key="5">
    <source>
        <dbReference type="PROSITE-ProRule" id="PRU00335"/>
    </source>
</evidence>
<dbReference type="InterPro" id="IPR036271">
    <property type="entry name" value="Tet_transcr_reg_TetR-rel_C_sf"/>
</dbReference>
<dbReference type="Proteomes" id="UP000289482">
    <property type="component" value="Unassembled WGS sequence"/>
</dbReference>
<dbReference type="EMBL" id="SDIF01000012">
    <property type="protein sequence ID" value="RXS69175.1"/>
    <property type="molecule type" value="Genomic_DNA"/>
</dbReference>
<dbReference type="Pfam" id="PF00440">
    <property type="entry name" value="TetR_N"/>
    <property type="match status" value="1"/>
</dbReference>
<dbReference type="SUPFAM" id="SSF46689">
    <property type="entry name" value="Homeodomain-like"/>
    <property type="match status" value="1"/>
</dbReference>
<dbReference type="GO" id="GO:0000976">
    <property type="term" value="F:transcription cis-regulatory region binding"/>
    <property type="evidence" value="ECO:0007669"/>
    <property type="project" value="TreeGrafter"/>
</dbReference>
<dbReference type="RefSeq" id="WP_129246064.1">
    <property type="nucleotide sequence ID" value="NZ_JABZEL010000004.1"/>
</dbReference>
<accession>A0A4Q1R775</accession>
<evidence type="ECO:0000256" key="4">
    <source>
        <dbReference type="ARBA" id="ARBA00023163"/>
    </source>
</evidence>
<sequence>MPDRPTQILEAAARLIARRGVRGLRVEEVSAEAGVSTALIYYHFKGRAGLLRHTLEFINQRAIRYTDAALDTSDAPLTQLTEMLLLEFQDVPKVRENSAAWGELRATAVFDPDLRELLADATREWTDDLADLIRRAQAAGTAGPGADPQAAAERLSALVEGLSERWLSGTTTLERAHELVRGAVAAELGPA</sequence>
<dbReference type="SUPFAM" id="SSF48498">
    <property type="entry name" value="Tetracyclin repressor-like, C-terminal domain"/>
    <property type="match status" value="1"/>
</dbReference>
<dbReference type="InterPro" id="IPR001647">
    <property type="entry name" value="HTH_TetR"/>
</dbReference>
<keyword evidence="4" id="KW-0804">Transcription</keyword>
<feature type="DNA-binding region" description="H-T-H motif" evidence="5">
    <location>
        <begin position="25"/>
        <end position="44"/>
    </location>
</feature>
<dbReference type="GO" id="GO:0003700">
    <property type="term" value="F:DNA-binding transcription factor activity"/>
    <property type="evidence" value="ECO:0007669"/>
    <property type="project" value="TreeGrafter"/>
</dbReference>
<feature type="domain" description="HTH tetR-type" evidence="6">
    <location>
        <begin position="2"/>
        <end position="62"/>
    </location>
</feature>
<keyword evidence="8" id="KW-1185">Reference proteome</keyword>
<reference evidence="7 8" key="1">
    <citation type="submission" date="2019-01" db="EMBL/GenBank/DDBJ databases">
        <title>Draft genome sequences of the type strain Streptomyces sioyaensis DSM 40032 and its novel strain, TM32, a thermotolerant antibiotics-producing actinobacterium.</title>
        <authorList>
            <person name="Nakaew N."/>
            <person name="Lumyong S."/>
            <person name="Sloan W.T."/>
            <person name="Sungthong R."/>
        </authorList>
    </citation>
    <scope>NUCLEOTIDE SEQUENCE [LARGE SCALE GENOMIC DNA]</scope>
    <source>
        <strain evidence="7 8">DSM 40032</strain>
    </source>
</reference>
<dbReference type="GeneID" id="95777734"/>
<dbReference type="InterPro" id="IPR009057">
    <property type="entry name" value="Homeodomain-like_sf"/>
</dbReference>
<comment type="caution">
    <text evidence="7">The sequence shown here is derived from an EMBL/GenBank/DDBJ whole genome shotgun (WGS) entry which is preliminary data.</text>
</comment>
<dbReference type="PRINTS" id="PR00455">
    <property type="entry name" value="HTHTETR"/>
</dbReference>
<keyword evidence="1" id="KW-0678">Repressor</keyword>
<evidence type="ECO:0000256" key="1">
    <source>
        <dbReference type="ARBA" id="ARBA00022491"/>
    </source>
</evidence>
<dbReference type="Pfam" id="PF13977">
    <property type="entry name" value="TetR_C_6"/>
    <property type="match status" value="1"/>
</dbReference>
<gene>
    <name evidence="7" type="ORF">EST54_06915</name>
</gene>
<keyword evidence="3 5" id="KW-0238">DNA-binding</keyword>
<dbReference type="PANTHER" id="PTHR30055:SF238">
    <property type="entry name" value="MYCOFACTOCIN BIOSYNTHESIS TRANSCRIPTIONAL REGULATOR MFTR-RELATED"/>
    <property type="match status" value="1"/>
</dbReference>
<dbReference type="InterPro" id="IPR039538">
    <property type="entry name" value="BetI_C"/>
</dbReference>
<evidence type="ECO:0000313" key="8">
    <source>
        <dbReference type="Proteomes" id="UP000289482"/>
    </source>
</evidence>
<evidence type="ECO:0000256" key="3">
    <source>
        <dbReference type="ARBA" id="ARBA00023125"/>
    </source>
</evidence>
<evidence type="ECO:0000256" key="2">
    <source>
        <dbReference type="ARBA" id="ARBA00023015"/>
    </source>
</evidence>
<dbReference type="PROSITE" id="PS50977">
    <property type="entry name" value="HTH_TETR_2"/>
    <property type="match status" value="1"/>
</dbReference>
<organism evidence="7 8">
    <name type="scientific">Streptomyces sioyaensis</name>
    <dbReference type="NCBI Taxonomy" id="67364"/>
    <lineage>
        <taxon>Bacteria</taxon>
        <taxon>Bacillati</taxon>
        <taxon>Actinomycetota</taxon>
        <taxon>Actinomycetes</taxon>
        <taxon>Kitasatosporales</taxon>
        <taxon>Streptomycetaceae</taxon>
        <taxon>Streptomyces</taxon>
    </lineage>
</organism>